<dbReference type="AlphaFoldDB" id="A0A5B0MWB6"/>
<sequence>MSAIDSARPEAVPTGSPMRPGQPHPARLVFSRHRADLPRNPSTGRILPPSMATVRTENARQSTAGTSEVSRT</sequence>
<reference evidence="2 3" key="1">
    <citation type="submission" date="2019-05" db="EMBL/GenBank/DDBJ databases">
        <title>Emergence of the Ug99 lineage of the wheat stem rust pathogen through somatic hybridization.</title>
        <authorList>
            <person name="Li F."/>
            <person name="Upadhyaya N.M."/>
            <person name="Sperschneider J."/>
            <person name="Matny O."/>
            <person name="Nguyen-Phuc H."/>
            <person name="Mago R."/>
            <person name="Raley C."/>
            <person name="Miller M.E."/>
            <person name="Silverstein K.A.T."/>
            <person name="Henningsen E."/>
            <person name="Hirsch C.D."/>
            <person name="Visser B."/>
            <person name="Pretorius Z.A."/>
            <person name="Steffenson B.J."/>
            <person name="Schwessinger B."/>
            <person name="Dodds P.N."/>
            <person name="Figueroa M."/>
        </authorList>
    </citation>
    <scope>NUCLEOTIDE SEQUENCE [LARGE SCALE GENOMIC DNA]</scope>
    <source>
        <strain evidence="2">21-0</strain>
    </source>
</reference>
<name>A0A5B0MWB6_PUCGR</name>
<comment type="caution">
    <text evidence="2">The sequence shown here is derived from an EMBL/GenBank/DDBJ whole genome shotgun (WGS) entry which is preliminary data.</text>
</comment>
<dbReference type="Proteomes" id="UP000324748">
    <property type="component" value="Unassembled WGS sequence"/>
</dbReference>
<protein>
    <submittedName>
        <fullName evidence="2">Uncharacterized protein</fullName>
    </submittedName>
</protein>
<dbReference type="EMBL" id="VSWC01000131">
    <property type="protein sequence ID" value="KAA1080358.1"/>
    <property type="molecule type" value="Genomic_DNA"/>
</dbReference>
<gene>
    <name evidence="2" type="ORF">PGT21_004046</name>
</gene>
<evidence type="ECO:0000256" key="1">
    <source>
        <dbReference type="SAM" id="MobiDB-lite"/>
    </source>
</evidence>
<evidence type="ECO:0000313" key="3">
    <source>
        <dbReference type="Proteomes" id="UP000324748"/>
    </source>
</evidence>
<organism evidence="2 3">
    <name type="scientific">Puccinia graminis f. sp. tritici</name>
    <dbReference type="NCBI Taxonomy" id="56615"/>
    <lineage>
        <taxon>Eukaryota</taxon>
        <taxon>Fungi</taxon>
        <taxon>Dikarya</taxon>
        <taxon>Basidiomycota</taxon>
        <taxon>Pucciniomycotina</taxon>
        <taxon>Pucciniomycetes</taxon>
        <taxon>Pucciniales</taxon>
        <taxon>Pucciniaceae</taxon>
        <taxon>Puccinia</taxon>
    </lineage>
</organism>
<keyword evidence="3" id="KW-1185">Reference proteome</keyword>
<proteinExistence type="predicted"/>
<accession>A0A5B0MWB6</accession>
<evidence type="ECO:0000313" key="2">
    <source>
        <dbReference type="EMBL" id="KAA1080358.1"/>
    </source>
</evidence>
<feature type="compositionally biased region" description="Polar residues" evidence="1">
    <location>
        <begin position="53"/>
        <end position="72"/>
    </location>
</feature>
<feature type="region of interest" description="Disordered" evidence="1">
    <location>
        <begin position="1"/>
        <end position="72"/>
    </location>
</feature>